<dbReference type="EMBL" id="JAUZQC010000026">
    <property type="protein sequence ID" value="KAK5847513.1"/>
    <property type="molecule type" value="Genomic_DNA"/>
</dbReference>
<reference evidence="2 3" key="1">
    <citation type="journal article" date="2023" name="Genes (Basel)">
        <title>Chromosome-Level Genome Assembly and Circadian Gene Repertoire of the Patagonia Blennie Eleginops maclovinus-The Closest Ancestral Proxy of Antarctic Cryonotothenioids.</title>
        <authorList>
            <person name="Cheng C.C."/>
            <person name="Rivera-Colon A.G."/>
            <person name="Minhas B.F."/>
            <person name="Wilson L."/>
            <person name="Rayamajhi N."/>
            <person name="Vargas-Chacoff L."/>
            <person name="Catchen J.M."/>
        </authorList>
    </citation>
    <scope>NUCLEOTIDE SEQUENCE [LARGE SCALE GENOMIC DNA]</scope>
    <source>
        <strain evidence="2">JMC-PN-2008</strain>
    </source>
</reference>
<feature type="region of interest" description="Disordered" evidence="1">
    <location>
        <begin position="1"/>
        <end position="22"/>
    </location>
</feature>
<gene>
    <name evidence="2" type="ORF">PBY51_016634</name>
</gene>
<feature type="region of interest" description="Disordered" evidence="1">
    <location>
        <begin position="72"/>
        <end position="103"/>
    </location>
</feature>
<evidence type="ECO:0000313" key="3">
    <source>
        <dbReference type="Proteomes" id="UP001346869"/>
    </source>
</evidence>
<evidence type="ECO:0000313" key="2">
    <source>
        <dbReference type="EMBL" id="KAK5847513.1"/>
    </source>
</evidence>
<accession>A0AAN7ZZJ7</accession>
<evidence type="ECO:0000256" key="1">
    <source>
        <dbReference type="SAM" id="MobiDB-lite"/>
    </source>
</evidence>
<sequence>MLSPAKMPSKTPRTRHWEDWWDKPIGNQDSSYSQGAQWRGGLWIAQSSLRTSQRCVCVFASISPLHWEEKGKEERVERGGGTGSKVHREIEKEELSRDGRLIR</sequence>
<proteinExistence type="predicted"/>
<reference evidence="2 3" key="2">
    <citation type="journal article" date="2023" name="Mol. Biol. Evol.">
        <title>Genomics of Secondarily Temperate Adaptation in the Only Non-Antarctic Icefish.</title>
        <authorList>
            <person name="Rivera-Colon A.G."/>
            <person name="Rayamajhi N."/>
            <person name="Minhas B.F."/>
            <person name="Madrigal G."/>
            <person name="Bilyk K.T."/>
            <person name="Yoon V."/>
            <person name="Hune M."/>
            <person name="Gregory S."/>
            <person name="Cheng C.H.C."/>
            <person name="Catchen J.M."/>
        </authorList>
    </citation>
    <scope>NUCLEOTIDE SEQUENCE [LARGE SCALE GENOMIC DNA]</scope>
    <source>
        <strain evidence="2">JMC-PN-2008</strain>
    </source>
</reference>
<dbReference type="AlphaFoldDB" id="A0AAN7ZZJ7"/>
<organism evidence="2 3">
    <name type="scientific">Eleginops maclovinus</name>
    <name type="common">Patagonian blennie</name>
    <name type="synonym">Eleginus maclovinus</name>
    <dbReference type="NCBI Taxonomy" id="56733"/>
    <lineage>
        <taxon>Eukaryota</taxon>
        <taxon>Metazoa</taxon>
        <taxon>Chordata</taxon>
        <taxon>Craniata</taxon>
        <taxon>Vertebrata</taxon>
        <taxon>Euteleostomi</taxon>
        <taxon>Actinopterygii</taxon>
        <taxon>Neopterygii</taxon>
        <taxon>Teleostei</taxon>
        <taxon>Neoteleostei</taxon>
        <taxon>Acanthomorphata</taxon>
        <taxon>Eupercaria</taxon>
        <taxon>Perciformes</taxon>
        <taxon>Notothenioidei</taxon>
        <taxon>Eleginopidae</taxon>
        <taxon>Eleginops</taxon>
    </lineage>
</organism>
<keyword evidence="3" id="KW-1185">Reference proteome</keyword>
<comment type="caution">
    <text evidence="2">The sequence shown here is derived from an EMBL/GenBank/DDBJ whole genome shotgun (WGS) entry which is preliminary data.</text>
</comment>
<dbReference type="Proteomes" id="UP001346869">
    <property type="component" value="Unassembled WGS sequence"/>
</dbReference>
<feature type="compositionally biased region" description="Basic and acidic residues" evidence="1">
    <location>
        <begin position="86"/>
        <end position="103"/>
    </location>
</feature>
<protein>
    <submittedName>
        <fullName evidence="2">Uncharacterized protein</fullName>
    </submittedName>
</protein>
<name>A0AAN7ZZJ7_ELEMC</name>